<dbReference type="Gene3D" id="2.60.40.1260">
    <property type="entry name" value="Lamin Tail domain"/>
    <property type="match status" value="1"/>
</dbReference>
<protein>
    <submittedName>
        <fullName evidence="3">Glycerophosphodiester phosphodiesterase family protein</fullName>
    </submittedName>
</protein>
<evidence type="ECO:0000256" key="1">
    <source>
        <dbReference type="SAM" id="SignalP"/>
    </source>
</evidence>
<evidence type="ECO:0000313" key="4">
    <source>
        <dbReference type="Proteomes" id="UP001595823"/>
    </source>
</evidence>
<dbReference type="InterPro" id="IPR036415">
    <property type="entry name" value="Lamin_tail_dom_sf"/>
</dbReference>
<evidence type="ECO:0000313" key="3">
    <source>
        <dbReference type="EMBL" id="MFC4335619.1"/>
    </source>
</evidence>
<keyword evidence="1" id="KW-0732">Signal</keyword>
<feature type="chain" id="PRO_5045141512" evidence="1">
    <location>
        <begin position="35"/>
        <end position="406"/>
    </location>
</feature>
<sequence length="406" mass="44291">MLNPFAKARKLALGAAALTAAITTALTTAAPAAAAPAEDDGDPTLIGHRVGSGHAPEMTEAAFLNLLPHDPDSLEVDVQLSADGVPFLMHDTTLKRTTDVEEVFPDRADDLATSFTWDELQKLDAGAYFSDRYAGQRIMAFEDIPDYVSGQDVTVVIELKSPAYSPGLERAVSDAIEADARWKQLREDELLTFISFDKESLRRQVDLQPDVPAMWLKTRVPSDEELAEVREWTDAFGTNYRYLDDATLDRLRALDFEVNVWTANDPEAVAEIADRGIEYITTDFVDVAQDAIDGRDPFPANPGVEVTAIEGEGDLAADGEHVVLTNTGDRPVNVSGYLVRSSPHHVLNVGKGYVLRPGQELKVYSGEGKNTRQAYYNGRDTAMINNSGNSMALWTSTGVLIDIASD</sequence>
<proteinExistence type="predicted"/>
<dbReference type="Proteomes" id="UP001595823">
    <property type="component" value="Unassembled WGS sequence"/>
</dbReference>
<name>A0ABV8TXW7_9ACTN</name>
<gene>
    <name evidence="3" type="ORF">ACFPET_10450</name>
</gene>
<evidence type="ECO:0000259" key="2">
    <source>
        <dbReference type="PROSITE" id="PS51704"/>
    </source>
</evidence>
<dbReference type="InterPro" id="IPR030395">
    <property type="entry name" value="GP_PDE_dom"/>
</dbReference>
<dbReference type="SUPFAM" id="SSF51695">
    <property type="entry name" value="PLC-like phosphodiesterases"/>
    <property type="match status" value="1"/>
</dbReference>
<accession>A0ABV8TXW7</accession>
<dbReference type="Pfam" id="PF03009">
    <property type="entry name" value="GDPD"/>
    <property type="match status" value="1"/>
</dbReference>
<reference evidence="4" key="1">
    <citation type="journal article" date="2019" name="Int. J. Syst. Evol. Microbiol.">
        <title>The Global Catalogue of Microorganisms (GCM) 10K type strain sequencing project: providing services to taxonomists for standard genome sequencing and annotation.</title>
        <authorList>
            <consortium name="The Broad Institute Genomics Platform"/>
            <consortium name="The Broad Institute Genome Sequencing Center for Infectious Disease"/>
            <person name="Wu L."/>
            <person name="Ma J."/>
        </authorList>
    </citation>
    <scope>NUCLEOTIDE SEQUENCE [LARGE SCALE GENOMIC DNA]</scope>
    <source>
        <strain evidence="4">IBRC-M 10908</strain>
    </source>
</reference>
<feature type="domain" description="GP-PDE" evidence="2">
    <location>
        <begin position="43"/>
        <end position="292"/>
    </location>
</feature>
<keyword evidence="4" id="KW-1185">Reference proteome</keyword>
<dbReference type="InterPro" id="IPR001322">
    <property type="entry name" value="Lamin_tail_dom"/>
</dbReference>
<dbReference type="Gene3D" id="3.20.20.190">
    <property type="entry name" value="Phosphatidylinositol (PI) phosphodiesterase"/>
    <property type="match status" value="1"/>
</dbReference>
<feature type="signal peptide" evidence="1">
    <location>
        <begin position="1"/>
        <end position="34"/>
    </location>
</feature>
<dbReference type="PANTHER" id="PTHR46211">
    <property type="entry name" value="GLYCEROPHOSPHORYL DIESTER PHOSPHODIESTERASE"/>
    <property type="match status" value="1"/>
</dbReference>
<dbReference type="RefSeq" id="WP_380620674.1">
    <property type="nucleotide sequence ID" value="NZ_JBHSDK010000015.1"/>
</dbReference>
<comment type="caution">
    <text evidence="3">The sequence shown here is derived from an EMBL/GenBank/DDBJ whole genome shotgun (WGS) entry which is preliminary data.</text>
</comment>
<dbReference type="PANTHER" id="PTHR46211:SF1">
    <property type="entry name" value="GLYCEROPHOSPHODIESTER PHOSPHODIESTERASE, CYTOPLASMIC"/>
    <property type="match status" value="1"/>
</dbReference>
<dbReference type="SUPFAM" id="SSF74853">
    <property type="entry name" value="Lamin A/C globular tail domain"/>
    <property type="match status" value="1"/>
</dbReference>
<dbReference type="Pfam" id="PF00932">
    <property type="entry name" value="LTD"/>
    <property type="match status" value="1"/>
</dbReference>
<dbReference type="EMBL" id="JBHSDK010000015">
    <property type="protein sequence ID" value="MFC4335619.1"/>
    <property type="molecule type" value="Genomic_DNA"/>
</dbReference>
<dbReference type="InterPro" id="IPR017946">
    <property type="entry name" value="PLC-like_Pdiesterase_TIM-brl"/>
</dbReference>
<organism evidence="3 4">
    <name type="scientific">Salininema proteolyticum</name>
    <dbReference type="NCBI Taxonomy" id="1607685"/>
    <lineage>
        <taxon>Bacteria</taxon>
        <taxon>Bacillati</taxon>
        <taxon>Actinomycetota</taxon>
        <taxon>Actinomycetes</taxon>
        <taxon>Glycomycetales</taxon>
        <taxon>Glycomycetaceae</taxon>
        <taxon>Salininema</taxon>
    </lineage>
</organism>
<dbReference type="PROSITE" id="PS51704">
    <property type="entry name" value="GP_PDE"/>
    <property type="match status" value="1"/>
</dbReference>